<keyword evidence="2" id="KW-0064">Aspartyl protease</keyword>
<dbReference type="CDD" id="cd09272">
    <property type="entry name" value="RNase_HI_RT_Ty1"/>
    <property type="match status" value="1"/>
</dbReference>
<evidence type="ECO:0000313" key="8">
    <source>
        <dbReference type="EMBL" id="CDO78280.1"/>
    </source>
</evidence>
<dbReference type="PANTHER" id="PTHR11439">
    <property type="entry name" value="GAG-POL-RELATED RETROTRANSPOSON"/>
    <property type="match status" value="1"/>
</dbReference>
<dbReference type="GO" id="GO:0003723">
    <property type="term" value="F:RNA binding"/>
    <property type="evidence" value="ECO:0007669"/>
    <property type="project" value="UniProtKB-KW"/>
</dbReference>
<dbReference type="PROSITE" id="PS50994">
    <property type="entry name" value="INTEGRASE"/>
    <property type="match status" value="1"/>
</dbReference>
<evidence type="ECO:0000256" key="3">
    <source>
        <dbReference type="ARBA" id="ARBA00022884"/>
    </source>
</evidence>
<dbReference type="OMA" id="THTAKEP"/>
<feature type="region of interest" description="Disordered" evidence="5">
    <location>
        <begin position="561"/>
        <end position="618"/>
    </location>
</feature>
<dbReference type="SUPFAM" id="SSF57756">
    <property type="entry name" value="Retrovirus zinc finger-like domains"/>
    <property type="match status" value="1"/>
</dbReference>
<dbReference type="GO" id="GO:0006397">
    <property type="term" value="P:mRNA processing"/>
    <property type="evidence" value="ECO:0007669"/>
    <property type="project" value="UniProtKB-KW"/>
</dbReference>
<dbReference type="GO" id="GO:0004190">
    <property type="term" value="F:aspartic-type endopeptidase activity"/>
    <property type="evidence" value="ECO:0007669"/>
    <property type="project" value="UniProtKB-KW"/>
</dbReference>
<reference evidence="8" key="1">
    <citation type="submission" date="2014-01" db="EMBL/GenBank/DDBJ databases">
        <title>The genome of the white-rot fungus Pycnoporus cinnabarinus: a basidiomycete model with a versatile arsenal for lignocellulosic biomass breakdown.</title>
        <authorList>
            <person name="Levasseur A."/>
            <person name="Lomascolo A."/>
            <person name="Ruiz-Duenas F.J."/>
            <person name="Uzan E."/>
            <person name="Piumi F."/>
            <person name="Kues U."/>
            <person name="Ram A.F.J."/>
            <person name="Murat C."/>
            <person name="Haon M."/>
            <person name="Benoit I."/>
            <person name="Arfi Y."/>
            <person name="Chevret D."/>
            <person name="Drula E."/>
            <person name="Kwon M.J."/>
            <person name="Gouret P."/>
            <person name="Lesage-Meessen L."/>
            <person name="Lombard V."/>
            <person name="Mariette J."/>
            <person name="Noirot C."/>
            <person name="Park J."/>
            <person name="Patyshakuliyeva A."/>
            <person name="Wieneger R.A.B."/>
            <person name="Wosten H.A.B."/>
            <person name="Martin F."/>
            <person name="Coutinho P.M."/>
            <person name="de Vries R."/>
            <person name="Martinez A.T."/>
            <person name="Klopp C."/>
            <person name="Pontarotti P."/>
            <person name="Henrissat B."/>
            <person name="Record E."/>
        </authorList>
    </citation>
    <scope>NUCLEOTIDE SEQUENCE [LARGE SCALE GENOMIC DNA]</scope>
    <source>
        <strain evidence="8">BRFM137</strain>
    </source>
</reference>
<dbReference type="GO" id="GO:0008270">
    <property type="term" value="F:zinc ion binding"/>
    <property type="evidence" value="ECO:0007669"/>
    <property type="project" value="UniProtKB-KW"/>
</dbReference>
<comment type="caution">
    <text evidence="8">The sequence shown here is derived from an EMBL/GenBank/DDBJ whole genome shotgun (WGS) entry which is preliminary data.</text>
</comment>
<evidence type="ECO:0000259" key="6">
    <source>
        <dbReference type="PROSITE" id="PS50158"/>
    </source>
</evidence>
<keyword evidence="4" id="KW-0479">Metal-binding</keyword>
<keyword evidence="2" id="KW-0645">Protease</keyword>
<keyword evidence="2" id="KW-0378">Hydrolase</keyword>
<sequence length="1140" mass="125547">MREDLAAMGQSPSDDDFFAIIMGSMPSSYEPYLSAISATSRVTGAVLSPDELMEALADEYERRTLRAKSAKRSTDSADIAMSASDQNGKKKSKKNIECFNCKKRGHYKSECWAPGGGKEGQGPKGKPKPKETAAAAAEMKDESWFTHVAGLDSDSDMPDLQSVTESVSEPNKADRLCADFPDEAYSDGDLDDLYLDAELLDSKSSAMLARDLSVKDEVILFDSGATRHMSSYRDKFINYVEISPRSIQAADDHVFKAVGKGDMYVDLPNGTGSTRVLLRDVLYAPTMGVTLVSISRITAAVQAAGPVRAVTREELHRELGHITPEAARNMVAHGAVKGLVLSSTDGPVEDCESCAAGKTTRKAIATERVRPRASSVGEEVHADVWGPSPVRTLGGRQYYAMYTDDYSRYSSLHLMRTKDETLSSFRKVRGFYLMQKGAWIRCLHSDRGGKFLSADFSKLLDEDGTVRKLTAHDTPEYNGVAERGNRTVMEKSSMFVRRTTLGGVYPPTGFDEESDAHRVYWPKRHTVTVERSVVFPSMDSDVEVQLEGESQTMQPLVSTHLDERAPSPTSSLPDPPTTLQPSIPTEDSRPKKTEMVAREPEQRSEGEPRRSSCVRKESDYVRQLRAGEGTVSGHAGEPALPTGVQEGTAKIKEVQEGKEAEMAAMARTVEDEVELAMAAAAGDADLVANKTWRIVPRPSTGNIVDSKWVLRVKNNSAGEIDKYKARLVARGFTQIYGVDYYDTFAPVAKLSSICLLLAIAARNGWAADSFDFNSVYLNSKLDEDVYLKQPPDHAFADRKAFVLKLEKALYGLKQGGQKWYKTLCAALRKLGFTRAEADWGVFYKHEGKHFIVLAVHVDDCLVTGSSQRLLDENKAKIGALYKLTDLGPVSWLLGIKISRDLTAGTLSLSQHAYIDALLARFNFTDLKPVSTPMDPHQLLSKTQCPESPAEVARMRRVPYREAISALMYAALGTRPDIAFAVSTLAQFAQKPGQPHWDAVKRVFRYLLGTRMLSLVYGGQKRELEGFVDADGATQEHCRPITGYVFLVDGGAVSLASKKQELVTLSTAESEYIATTHTAKEPVWLRQLIGEVFGPLADPTTLYNDNQAAIALMKDGSYHARTKHIDIHYHFIRYSIDAGSI</sequence>
<evidence type="ECO:0008006" key="10">
    <source>
        <dbReference type="Google" id="ProtNLM"/>
    </source>
</evidence>
<feature type="compositionally biased region" description="Basic and acidic residues" evidence="5">
    <location>
        <begin position="586"/>
        <end position="618"/>
    </location>
</feature>
<dbReference type="PANTHER" id="PTHR11439:SF440">
    <property type="entry name" value="INTEGRASE CATALYTIC DOMAIN-CONTAINING PROTEIN"/>
    <property type="match status" value="1"/>
</dbReference>
<dbReference type="HOGENOM" id="CLU_001650_5_0_1"/>
<dbReference type="SUPFAM" id="SSF53098">
    <property type="entry name" value="Ribonuclease H-like"/>
    <property type="match status" value="1"/>
</dbReference>
<gene>
    <name evidence="8" type="ORF">BN946_scf184674.g2</name>
</gene>
<dbReference type="SMART" id="SM00343">
    <property type="entry name" value="ZnF_C2HC"/>
    <property type="match status" value="1"/>
</dbReference>
<keyword evidence="1" id="KW-0507">mRNA processing</keyword>
<dbReference type="InterPro" id="IPR036875">
    <property type="entry name" value="Znf_CCHC_sf"/>
</dbReference>
<dbReference type="Proteomes" id="UP000029665">
    <property type="component" value="Unassembled WGS sequence"/>
</dbReference>
<dbReference type="GO" id="GO:0015074">
    <property type="term" value="P:DNA integration"/>
    <property type="evidence" value="ECO:0007669"/>
    <property type="project" value="InterPro"/>
</dbReference>
<accession>A0A060SV79</accession>
<keyword evidence="4" id="KW-0862">Zinc</keyword>
<dbReference type="InterPro" id="IPR043502">
    <property type="entry name" value="DNA/RNA_pol_sf"/>
</dbReference>
<keyword evidence="9" id="KW-1185">Reference proteome</keyword>
<dbReference type="Gene3D" id="3.30.420.10">
    <property type="entry name" value="Ribonuclease H-like superfamily/Ribonuclease H"/>
    <property type="match status" value="1"/>
</dbReference>
<protein>
    <recommendedName>
        <fullName evidence="10">CCHC-type domain-containing protein</fullName>
    </recommendedName>
</protein>
<evidence type="ECO:0000313" key="9">
    <source>
        <dbReference type="Proteomes" id="UP000029665"/>
    </source>
</evidence>
<dbReference type="EMBL" id="CCBP010000775">
    <property type="protein sequence ID" value="CDO78280.1"/>
    <property type="molecule type" value="Genomic_DNA"/>
</dbReference>
<dbReference type="PROSITE" id="PS50158">
    <property type="entry name" value="ZF_CCHC"/>
    <property type="match status" value="1"/>
</dbReference>
<keyword evidence="3" id="KW-0694">RNA-binding</keyword>
<dbReference type="Pfam" id="PF22936">
    <property type="entry name" value="Pol_BBD"/>
    <property type="match status" value="1"/>
</dbReference>
<dbReference type="AlphaFoldDB" id="A0A060SV79"/>
<dbReference type="InterPro" id="IPR001878">
    <property type="entry name" value="Znf_CCHC"/>
</dbReference>
<dbReference type="InterPro" id="IPR036397">
    <property type="entry name" value="RNaseH_sf"/>
</dbReference>
<organism evidence="8 9">
    <name type="scientific">Pycnoporus cinnabarinus</name>
    <name type="common">Cinnabar-red polypore</name>
    <name type="synonym">Trametes cinnabarina</name>
    <dbReference type="NCBI Taxonomy" id="5643"/>
    <lineage>
        <taxon>Eukaryota</taxon>
        <taxon>Fungi</taxon>
        <taxon>Dikarya</taxon>
        <taxon>Basidiomycota</taxon>
        <taxon>Agaricomycotina</taxon>
        <taxon>Agaricomycetes</taxon>
        <taxon>Polyporales</taxon>
        <taxon>Polyporaceae</taxon>
        <taxon>Trametes</taxon>
    </lineage>
</organism>
<feature type="region of interest" description="Disordered" evidence="5">
    <location>
        <begin position="110"/>
        <end position="135"/>
    </location>
</feature>
<dbReference type="Pfam" id="PF07727">
    <property type="entry name" value="RVT_2"/>
    <property type="match status" value="1"/>
</dbReference>
<dbReference type="Pfam" id="PF14223">
    <property type="entry name" value="Retrotran_gag_2"/>
    <property type="match status" value="1"/>
</dbReference>
<dbReference type="GO" id="GO:0005634">
    <property type="term" value="C:nucleus"/>
    <property type="evidence" value="ECO:0007669"/>
    <property type="project" value="UniProtKB-ARBA"/>
</dbReference>
<name>A0A060SV79_PYCCI</name>
<evidence type="ECO:0000256" key="2">
    <source>
        <dbReference type="ARBA" id="ARBA00022750"/>
    </source>
</evidence>
<evidence type="ECO:0000256" key="5">
    <source>
        <dbReference type="SAM" id="MobiDB-lite"/>
    </source>
</evidence>
<dbReference type="OrthoDB" id="2715572at2759"/>
<feature type="compositionally biased region" description="Gly residues" evidence="5">
    <location>
        <begin position="114"/>
        <end position="123"/>
    </location>
</feature>
<evidence type="ECO:0000256" key="1">
    <source>
        <dbReference type="ARBA" id="ARBA00022664"/>
    </source>
</evidence>
<keyword evidence="4" id="KW-0863">Zinc-finger</keyword>
<dbReference type="InterPro" id="IPR012337">
    <property type="entry name" value="RNaseH-like_sf"/>
</dbReference>
<dbReference type="InterPro" id="IPR054722">
    <property type="entry name" value="PolX-like_BBD"/>
</dbReference>
<feature type="domain" description="Integrase catalytic" evidence="7">
    <location>
        <begin position="367"/>
        <end position="491"/>
    </location>
</feature>
<dbReference type="InterPro" id="IPR001584">
    <property type="entry name" value="Integrase_cat-core"/>
</dbReference>
<dbReference type="STRING" id="5643.A0A060SV79"/>
<dbReference type="InterPro" id="IPR013103">
    <property type="entry name" value="RVT_2"/>
</dbReference>
<evidence type="ECO:0000259" key="7">
    <source>
        <dbReference type="PROSITE" id="PS50994"/>
    </source>
</evidence>
<feature type="domain" description="CCHC-type" evidence="6">
    <location>
        <begin position="98"/>
        <end position="111"/>
    </location>
</feature>
<dbReference type="SUPFAM" id="SSF56672">
    <property type="entry name" value="DNA/RNA polymerases"/>
    <property type="match status" value="1"/>
</dbReference>
<evidence type="ECO:0000256" key="4">
    <source>
        <dbReference type="PROSITE-ProRule" id="PRU00047"/>
    </source>
</evidence>
<proteinExistence type="predicted"/>
<feature type="region of interest" description="Disordered" evidence="5">
    <location>
        <begin position="65"/>
        <end position="88"/>
    </location>
</feature>